<keyword evidence="3 5" id="KW-1133">Transmembrane helix</keyword>
<reference evidence="6" key="1">
    <citation type="journal article" date="2013" name="Nature">
        <title>The genomes of four tapeworm species reveal adaptations to parasitism.</title>
        <authorList>
            <person name="Tsai I.J."/>
            <person name="Zarowiecki M."/>
            <person name="Holroyd N."/>
            <person name="Garciarrubio A."/>
            <person name="Sanchez-Flores A."/>
            <person name="Brooks K.L."/>
            <person name="Tracey A."/>
            <person name="Bobes R.J."/>
            <person name="Fragoso G."/>
            <person name="Sciutto E."/>
            <person name="Aslett M."/>
            <person name="Beasley H."/>
            <person name="Bennett H.M."/>
            <person name="Cai J."/>
            <person name="Camicia F."/>
            <person name="Clark R."/>
            <person name="Cucher M."/>
            <person name="De Silva N."/>
            <person name="Day T.A."/>
            <person name="Deplazes P."/>
            <person name="Estrada K."/>
            <person name="Fernandez C."/>
            <person name="Holland P.W."/>
            <person name="Hou J."/>
            <person name="Hu S."/>
            <person name="Huckvale T."/>
            <person name="Hung S.S."/>
            <person name="Kamenetzky L."/>
            <person name="Keane J.A."/>
            <person name="Kiss F."/>
            <person name="Koziol U."/>
            <person name="Lambert O."/>
            <person name="Liu K."/>
            <person name="Luo X."/>
            <person name="Luo Y."/>
            <person name="Macchiaroli N."/>
            <person name="Nichol S."/>
            <person name="Paps J."/>
            <person name="Parkinson J."/>
            <person name="Pouchkina-Stantcheva N."/>
            <person name="Riddiford N."/>
            <person name="Rosenzvit M."/>
            <person name="Salinas G."/>
            <person name="Wasmuth J.D."/>
            <person name="Zamanian M."/>
            <person name="Zheng Y."/>
            <person name="Cai X."/>
            <person name="Soberon X."/>
            <person name="Olson P.D."/>
            <person name="Laclette J.P."/>
            <person name="Brehm K."/>
            <person name="Berriman M."/>
            <person name="Garciarrubio A."/>
            <person name="Bobes R.J."/>
            <person name="Fragoso G."/>
            <person name="Sanchez-Flores A."/>
            <person name="Estrada K."/>
            <person name="Cevallos M.A."/>
            <person name="Morett E."/>
            <person name="Gonzalez V."/>
            <person name="Portillo T."/>
            <person name="Ochoa-Leyva A."/>
            <person name="Jose M.V."/>
            <person name="Sciutto E."/>
            <person name="Landa A."/>
            <person name="Jimenez L."/>
            <person name="Valdes V."/>
            <person name="Carrero J.C."/>
            <person name="Larralde C."/>
            <person name="Morales-Montor J."/>
            <person name="Limon-Lason J."/>
            <person name="Soberon X."/>
            <person name="Laclette J.P."/>
        </authorList>
    </citation>
    <scope>NUCLEOTIDE SEQUENCE [LARGE SCALE GENOMIC DNA]</scope>
</reference>
<accession>A0A068XZV9</accession>
<gene>
    <name evidence="6" type="ORF">EmuJ_001163500</name>
</gene>
<dbReference type="AlphaFoldDB" id="A0A068XZV9"/>
<feature type="transmembrane region" description="Helical" evidence="5">
    <location>
        <begin position="47"/>
        <end position="71"/>
    </location>
</feature>
<proteinExistence type="predicted"/>
<dbReference type="Proteomes" id="UP000017246">
    <property type="component" value="Unassembled WGS sequence"/>
</dbReference>
<evidence type="ECO:0000313" key="7">
    <source>
        <dbReference type="Proteomes" id="UP000017246"/>
    </source>
</evidence>
<evidence type="ECO:0000256" key="1">
    <source>
        <dbReference type="ARBA" id="ARBA00004141"/>
    </source>
</evidence>
<evidence type="ECO:0000256" key="5">
    <source>
        <dbReference type="SAM" id="Phobius"/>
    </source>
</evidence>
<dbReference type="Pfam" id="PF04756">
    <property type="entry name" value="OST3_OST6"/>
    <property type="match status" value="1"/>
</dbReference>
<evidence type="ECO:0000256" key="4">
    <source>
        <dbReference type="ARBA" id="ARBA00023136"/>
    </source>
</evidence>
<comment type="subcellular location">
    <subcellularLocation>
        <location evidence="1">Membrane</location>
        <topology evidence="1">Multi-pass membrane protein</topology>
    </subcellularLocation>
</comment>
<evidence type="ECO:0000256" key="3">
    <source>
        <dbReference type="ARBA" id="ARBA00022989"/>
    </source>
</evidence>
<evidence type="ECO:0000313" key="6">
    <source>
        <dbReference type="EMBL" id="CDS35690.1"/>
    </source>
</evidence>
<dbReference type="GO" id="GO:0016020">
    <property type="term" value="C:membrane"/>
    <property type="evidence" value="ECO:0007669"/>
    <property type="project" value="UniProtKB-SubCell"/>
</dbReference>
<dbReference type="EMBL" id="LN902841">
    <property type="protein sequence ID" value="CDS35690.1"/>
    <property type="molecule type" value="Genomic_DNA"/>
</dbReference>
<keyword evidence="4 5" id="KW-0472">Membrane</keyword>
<feature type="transmembrane region" description="Helical" evidence="5">
    <location>
        <begin position="6"/>
        <end position="26"/>
    </location>
</feature>
<sequence length="81" mass="9203">MNAFRLLMALTTTAFVILMVSGYAFCSIRKETFWSDHRKSRGRRSQSFSEVIIISLLYAFISGTLIGLVQYCPLKSRSNSD</sequence>
<organism evidence="6 7">
    <name type="scientific">Echinococcus multilocularis</name>
    <name type="common">Fox tapeworm</name>
    <dbReference type="NCBI Taxonomy" id="6211"/>
    <lineage>
        <taxon>Eukaryota</taxon>
        <taxon>Metazoa</taxon>
        <taxon>Spiralia</taxon>
        <taxon>Lophotrochozoa</taxon>
        <taxon>Platyhelminthes</taxon>
        <taxon>Cestoda</taxon>
        <taxon>Eucestoda</taxon>
        <taxon>Cyclophyllidea</taxon>
        <taxon>Taeniidae</taxon>
        <taxon>Echinococcus</taxon>
    </lineage>
</organism>
<evidence type="ECO:0000256" key="2">
    <source>
        <dbReference type="ARBA" id="ARBA00022692"/>
    </source>
</evidence>
<keyword evidence="2 5" id="KW-0812">Transmembrane</keyword>
<name>A0A068XZV9_ECHMU</name>
<keyword evidence="7" id="KW-1185">Reference proteome</keyword>
<protein>
    <submittedName>
        <fullName evidence="6">Uncharacterized protein</fullName>
    </submittedName>
</protein>
<dbReference type="InterPro" id="IPR021149">
    <property type="entry name" value="OligosaccharylTrfase_OST3/OST6"/>
</dbReference>
<reference evidence="6" key="2">
    <citation type="submission" date="2015-11" db="EMBL/GenBank/DDBJ databases">
        <authorList>
            <person name="Zhang Y."/>
            <person name="Guo Z."/>
        </authorList>
    </citation>
    <scope>NUCLEOTIDE SEQUENCE</scope>
</reference>